<proteinExistence type="predicted"/>
<feature type="region of interest" description="Disordered" evidence="1">
    <location>
        <begin position="87"/>
        <end position="124"/>
    </location>
</feature>
<gene>
    <name evidence="2" type="ORF">HPB48_025557</name>
</gene>
<reference evidence="2 3" key="1">
    <citation type="journal article" date="2020" name="Cell">
        <title>Large-Scale Comparative Analyses of Tick Genomes Elucidate Their Genetic Diversity and Vector Capacities.</title>
        <authorList>
            <consortium name="Tick Genome and Microbiome Consortium (TIGMIC)"/>
            <person name="Jia N."/>
            <person name="Wang J."/>
            <person name="Shi W."/>
            <person name="Du L."/>
            <person name="Sun Y."/>
            <person name="Zhan W."/>
            <person name="Jiang J.F."/>
            <person name="Wang Q."/>
            <person name="Zhang B."/>
            <person name="Ji P."/>
            <person name="Bell-Sakyi L."/>
            <person name="Cui X.M."/>
            <person name="Yuan T.T."/>
            <person name="Jiang B.G."/>
            <person name="Yang W.F."/>
            <person name="Lam T.T."/>
            <person name="Chang Q.C."/>
            <person name="Ding S.J."/>
            <person name="Wang X.J."/>
            <person name="Zhu J.G."/>
            <person name="Ruan X.D."/>
            <person name="Zhao L."/>
            <person name="Wei J.T."/>
            <person name="Ye R.Z."/>
            <person name="Que T.C."/>
            <person name="Du C.H."/>
            <person name="Zhou Y.H."/>
            <person name="Cheng J.X."/>
            <person name="Dai P.F."/>
            <person name="Guo W.B."/>
            <person name="Han X.H."/>
            <person name="Huang E.J."/>
            <person name="Li L.F."/>
            <person name="Wei W."/>
            <person name="Gao Y.C."/>
            <person name="Liu J.Z."/>
            <person name="Shao H.Z."/>
            <person name="Wang X."/>
            <person name="Wang C.C."/>
            <person name="Yang T.C."/>
            <person name="Huo Q.B."/>
            <person name="Li W."/>
            <person name="Chen H.Y."/>
            <person name="Chen S.E."/>
            <person name="Zhou L.G."/>
            <person name="Ni X.B."/>
            <person name="Tian J.H."/>
            <person name="Sheng Y."/>
            <person name="Liu T."/>
            <person name="Pan Y.S."/>
            <person name="Xia L.Y."/>
            <person name="Li J."/>
            <person name="Zhao F."/>
            <person name="Cao W.C."/>
        </authorList>
    </citation>
    <scope>NUCLEOTIDE SEQUENCE [LARGE SCALE GENOMIC DNA]</scope>
    <source>
        <strain evidence="2">HaeL-2018</strain>
    </source>
</reference>
<dbReference type="EMBL" id="JABSTR010001252">
    <property type="protein sequence ID" value="KAH9383787.1"/>
    <property type="molecule type" value="Genomic_DNA"/>
</dbReference>
<dbReference type="Proteomes" id="UP000821853">
    <property type="component" value="Unassembled WGS sequence"/>
</dbReference>
<sequence>MGYRQRASEDAPTKTVRASGSEKRGGGEQQQQEPVGVQRARLSWPCTSNQTVVAAAAVFQGMLILLTLTAINKYGIFNGADDYYGDPGSLEQDRPRPMATGSPATTLAPTKRRTDAADTVRRTGNASKSVRLPSAVLQRFINQRREQQEVGGCRFLVSLWEARVTDTYRDLFTDWARGTRAATVALGWLQRTGLDGLALLDLALTSDSGPDFLNIFKVLRAVMGRYVTLVFGFYLAESYEGKEQTRVVKTLHQIAKFVNFTVFEAHDARPVSCKVFMPNAYQKRPDDKDAPDKTISQSLKWSAGPSELYQRLSGSLCVSLTLAAFRFIVHVGPGHLGARCYNYYPASITQLSVILDDYPAVCVALYHADLEDYGGVCDPGEPFARITAVRQVRACFPRVSPGTQ</sequence>
<organism evidence="2 3">
    <name type="scientific">Haemaphysalis longicornis</name>
    <name type="common">Bush tick</name>
    <dbReference type="NCBI Taxonomy" id="44386"/>
    <lineage>
        <taxon>Eukaryota</taxon>
        <taxon>Metazoa</taxon>
        <taxon>Ecdysozoa</taxon>
        <taxon>Arthropoda</taxon>
        <taxon>Chelicerata</taxon>
        <taxon>Arachnida</taxon>
        <taxon>Acari</taxon>
        <taxon>Parasitiformes</taxon>
        <taxon>Ixodida</taxon>
        <taxon>Ixodoidea</taxon>
        <taxon>Ixodidae</taxon>
        <taxon>Haemaphysalinae</taxon>
        <taxon>Haemaphysalis</taxon>
    </lineage>
</organism>
<comment type="caution">
    <text evidence="2">The sequence shown here is derived from an EMBL/GenBank/DDBJ whole genome shotgun (WGS) entry which is preliminary data.</text>
</comment>
<feature type="compositionally biased region" description="Basic and acidic residues" evidence="1">
    <location>
        <begin position="1"/>
        <end position="12"/>
    </location>
</feature>
<dbReference type="OMA" id="WEARVTD"/>
<dbReference type="VEuPathDB" id="VectorBase:HLOH_065406"/>
<evidence type="ECO:0000313" key="3">
    <source>
        <dbReference type="Proteomes" id="UP000821853"/>
    </source>
</evidence>
<dbReference type="OrthoDB" id="6490336at2759"/>
<keyword evidence="3" id="KW-1185">Reference proteome</keyword>
<feature type="compositionally biased region" description="Basic and acidic residues" evidence="1">
    <location>
        <begin position="112"/>
        <end position="121"/>
    </location>
</feature>
<protein>
    <submittedName>
        <fullName evidence="2">Uncharacterized protein</fullName>
    </submittedName>
</protein>
<evidence type="ECO:0000256" key="1">
    <source>
        <dbReference type="SAM" id="MobiDB-lite"/>
    </source>
</evidence>
<accession>A0A9J6H7Z7</accession>
<feature type="region of interest" description="Disordered" evidence="1">
    <location>
        <begin position="1"/>
        <end position="36"/>
    </location>
</feature>
<evidence type="ECO:0000313" key="2">
    <source>
        <dbReference type="EMBL" id="KAH9383787.1"/>
    </source>
</evidence>
<name>A0A9J6H7Z7_HAELO</name>
<dbReference type="AlphaFoldDB" id="A0A9J6H7Z7"/>